<evidence type="ECO:0000256" key="6">
    <source>
        <dbReference type="SAM" id="Phobius"/>
    </source>
</evidence>
<dbReference type="RefSeq" id="WP_246166017.1">
    <property type="nucleotide sequence ID" value="NZ_WNLP01000007.1"/>
</dbReference>
<evidence type="ECO:0000256" key="3">
    <source>
        <dbReference type="ARBA" id="ARBA00022989"/>
    </source>
</evidence>
<feature type="transmembrane region" description="Helical" evidence="6">
    <location>
        <begin position="282"/>
        <end position="310"/>
    </location>
</feature>
<feature type="transmembrane region" description="Helical" evidence="6">
    <location>
        <begin position="78"/>
        <end position="102"/>
    </location>
</feature>
<evidence type="ECO:0000256" key="2">
    <source>
        <dbReference type="ARBA" id="ARBA00022692"/>
    </source>
</evidence>
<evidence type="ECO:0000256" key="5">
    <source>
        <dbReference type="SAM" id="MobiDB-lite"/>
    </source>
</evidence>
<feature type="region of interest" description="Disordered" evidence="5">
    <location>
        <begin position="1"/>
        <end position="47"/>
    </location>
</feature>
<dbReference type="SUPFAM" id="SSF81340">
    <property type="entry name" value="Clc chloride channel"/>
    <property type="match status" value="1"/>
</dbReference>
<feature type="transmembrane region" description="Helical" evidence="6">
    <location>
        <begin position="322"/>
        <end position="343"/>
    </location>
</feature>
<keyword evidence="8" id="KW-1185">Reference proteome</keyword>
<dbReference type="InterPro" id="IPR050368">
    <property type="entry name" value="ClC-type_chloride_channel"/>
</dbReference>
<sequence>MSSTTSPDSQAQRQRKRTEPTEHVDRAERTTSNAHTTPATSATHGVHAEPTALAAHSDPAEQPAKAHRFDWPEIFKHLLFALVCGVVGAAASILLCLFVGAMRKIFLAHTWLIWLLPVAGLLELLIYKMWKIPLGETTESVIAQMRHGHAIRALLAPGIFLTTGMSMLMGGSVGKEAGALQMGASLGSTIAKPFKLHDILRVDSHDAEERTMHSYAASVGMAATFSALFFAPLGSCMLVLELMRFKGLRYSFSMLVGCFTAFAIAHHFGIGDVIVTVPVPEFNWRAVGACLIIGIVCAVGGSIFALCIRLVQNATMQLLHNYYVWVVAGGLLMATLVSVFGWWKMTGSGGDLLNEILVTPSVSWDFAIKGLLTFICLGFWFKGGEIMPSLCIGGLLGGACFAMTGMGANVGVAVGALCFLAAFNRCPVSAFLLGCEIFGWGMAPFLALGVAVSFMFGYPTGMYGASIDLLLTSGWRKFVLRQHARAMANAADHDPDLFDFVMDATDAFKNATSRTRTIVDPWVASLASKHTPRSKHDSK</sequence>
<evidence type="ECO:0000256" key="1">
    <source>
        <dbReference type="ARBA" id="ARBA00004141"/>
    </source>
</evidence>
<proteinExistence type="predicted"/>
<evidence type="ECO:0000313" key="8">
    <source>
        <dbReference type="Proteomes" id="UP000487882"/>
    </source>
</evidence>
<feature type="transmembrane region" description="Helical" evidence="6">
    <location>
        <begin position="393"/>
        <end position="422"/>
    </location>
</feature>
<dbReference type="GO" id="GO:0016020">
    <property type="term" value="C:membrane"/>
    <property type="evidence" value="ECO:0007669"/>
    <property type="project" value="UniProtKB-SubCell"/>
</dbReference>
<dbReference type="AlphaFoldDB" id="A0A7K1J616"/>
<dbReference type="Pfam" id="PF00654">
    <property type="entry name" value="Voltage_CLC"/>
    <property type="match status" value="1"/>
</dbReference>
<feature type="transmembrane region" description="Helical" evidence="6">
    <location>
        <begin position="215"/>
        <end position="240"/>
    </location>
</feature>
<feature type="compositionally biased region" description="Polar residues" evidence="5">
    <location>
        <begin position="1"/>
        <end position="12"/>
    </location>
</feature>
<dbReference type="GO" id="GO:0015108">
    <property type="term" value="F:chloride transmembrane transporter activity"/>
    <property type="evidence" value="ECO:0007669"/>
    <property type="project" value="InterPro"/>
</dbReference>
<evidence type="ECO:0000256" key="4">
    <source>
        <dbReference type="ARBA" id="ARBA00023136"/>
    </source>
</evidence>
<feature type="transmembrane region" description="Helical" evidence="6">
    <location>
        <begin position="252"/>
        <end position="270"/>
    </location>
</feature>
<feature type="transmembrane region" description="Helical" evidence="6">
    <location>
        <begin position="108"/>
        <end position="130"/>
    </location>
</feature>
<feature type="transmembrane region" description="Helical" evidence="6">
    <location>
        <begin position="437"/>
        <end position="458"/>
    </location>
</feature>
<dbReference type="Proteomes" id="UP000487882">
    <property type="component" value="Unassembled WGS sequence"/>
</dbReference>
<comment type="subcellular location">
    <subcellularLocation>
        <location evidence="1">Membrane</location>
        <topology evidence="1">Multi-pass membrane protein</topology>
    </subcellularLocation>
</comment>
<reference evidence="7 8" key="1">
    <citation type="submission" date="2019-09" db="EMBL/GenBank/DDBJ databases">
        <title>Bifidobacterium canis sp. nov., isolated from the digestive tract of German Shepherd dog puppy.</title>
        <authorList>
            <person name="Bunesova V."/>
        </authorList>
    </citation>
    <scope>NUCLEOTIDE SEQUENCE [LARGE SCALE GENOMIC DNA]</scope>
    <source>
        <strain evidence="7 8">GSD1FS</strain>
    </source>
</reference>
<dbReference type="PANTHER" id="PTHR43427">
    <property type="entry name" value="CHLORIDE CHANNEL PROTEIN CLC-E"/>
    <property type="match status" value="1"/>
</dbReference>
<feature type="transmembrane region" description="Helical" evidence="6">
    <location>
        <begin position="151"/>
        <end position="173"/>
    </location>
</feature>
<name>A0A7K1J616_9BIFI</name>
<evidence type="ECO:0000313" key="7">
    <source>
        <dbReference type="EMBL" id="MUH60087.1"/>
    </source>
</evidence>
<comment type="caution">
    <text evidence="7">The sequence shown here is derived from an EMBL/GenBank/DDBJ whole genome shotgun (WGS) entry which is preliminary data.</text>
</comment>
<feature type="compositionally biased region" description="Polar residues" evidence="5">
    <location>
        <begin position="30"/>
        <end position="43"/>
    </location>
</feature>
<keyword evidence="4 6" id="KW-0472">Membrane</keyword>
<feature type="compositionally biased region" description="Basic and acidic residues" evidence="5">
    <location>
        <begin position="17"/>
        <end position="29"/>
    </location>
</feature>
<gene>
    <name evidence="7" type="ORF">GSD1FS_1438</name>
</gene>
<accession>A0A7K1J616</accession>
<dbReference type="InterPro" id="IPR014743">
    <property type="entry name" value="Cl-channel_core"/>
</dbReference>
<keyword evidence="3 6" id="KW-1133">Transmembrane helix</keyword>
<dbReference type="InterPro" id="IPR001807">
    <property type="entry name" value="ClC"/>
</dbReference>
<dbReference type="EMBL" id="WNLP01000007">
    <property type="protein sequence ID" value="MUH60087.1"/>
    <property type="molecule type" value="Genomic_DNA"/>
</dbReference>
<dbReference type="Gene3D" id="1.10.3080.10">
    <property type="entry name" value="Clc chloride channel"/>
    <property type="match status" value="1"/>
</dbReference>
<protein>
    <submittedName>
        <fullName evidence="7">Voltage-gated chloride channel</fullName>
    </submittedName>
</protein>
<organism evidence="7 8">
    <name type="scientific">Bifidobacterium canis</name>
    <dbReference type="NCBI Taxonomy" id="2610880"/>
    <lineage>
        <taxon>Bacteria</taxon>
        <taxon>Bacillati</taxon>
        <taxon>Actinomycetota</taxon>
        <taxon>Actinomycetes</taxon>
        <taxon>Bifidobacteriales</taxon>
        <taxon>Bifidobacteriaceae</taxon>
        <taxon>Bifidobacterium</taxon>
    </lineage>
</organism>
<keyword evidence="2 6" id="KW-0812">Transmembrane</keyword>